<keyword evidence="2" id="KW-0813">Transport</keyword>
<dbReference type="GO" id="GO:0015833">
    <property type="term" value="P:peptide transport"/>
    <property type="evidence" value="ECO:0007669"/>
    <property type="project" value="TreeGrafter"/>
</dbReference>
<evidence type="ECO:0000256" key="3">
    <source>
        <dbReference type="ARBA" id="ARBA00022729"/>
    </source>
</evidence>
<dbReference type="CDD" id="cd00995">
    <property type="entry name" value="PBP2_NikA_DppA_OppA_like"/>
    <property type="match status" value="1"/>
</dbReference>
<dbReference type="Proteomes" id="UP000070539">
    <property type="component" value="Unassembled WGS sequence"/>
</dbReference>
<dbReference type="Gene3D" id="3.10.105.10">
    <property type="entry name" value="Dipeptide-binding Protein, Domain 3"/>
    <property type="match status" value="1"/>
</dbReference>
<evidence type="ECO:0000259" key="5">
    <source>
        <dbReference type="Pfam" id="PF00496"/>
    </source>
</evidence>
<dbReference type="OrthoDB" id="9772924at2"/>
<comment type="caution">
    <text evidence="6">The sequence shown here is derived from an EMBL/GenBank/DDBJ whole genome shotgun (WGS) entry which is preliminary data.</text>
</comment>
<dbReference type="InterPro" id="IPR039424">
    <property type="entry name" value="SBP_5"/>
</dbReference>
<keyword evidence="3 4" id="KW-0732">Signal</keyword>
<dbReference type="Pfam" id="PF00496">
    <property type="entry name" value="SBP_bac_5"/>
    <property type="match status" value="1"/>
</dbReference>
<comment type="similarity">
    <text evidence="1">Belongs to the bacterial solute-binding protein 5 family.</text>
</comment>
<reference evidence="6 7" key="1">
    <citation type="submission" date="2016-01" db="EMBL/GenBank/DDBJ databases">
        <title>Genome sequence of Clostridium neopropionicum X4, DSM-3847.</title>
        <authorList>
            <person name="Poehlein A."/>
            <person name="Beck M.H."/>
            <person name="Bengelsdorf F.R."/>
            <person name="Daniel R."/>
            <person name="Duerre P."/>
        </authorList>
    </citation>
    <scope>NUCLEOTIDE SEQUENCE [LARGE SCALE GENOMIC DNA]</scope>
    <source>
        <strain evidence="6 7">DSM-3847</strain>
    </source>
</reference>
<evidence type="ECO:0000256" key="1">
    <source>
        <dbReference type="ARBA" id="ARBA00005695"/>
    </source>
</evidence>
<dbReference type="STRING" id="36847.CLNEO_17610"/>
<keyword evidence="7" id="KW-1185">Reference proteome</keyword>
<gene>
    <name evidence="6" type="primary">appA</name>
    <name evidence="6" type="ORF">CLNEO_17610</name>
</gene>
<proteinExistence type="inferred from homology"/>
<dbReference type="PANTHER" id="PTHR30290">
    <property type="entry name" value="PERIPLASMIC BINDING COMPONENT OF ABC TRANSPORTER"/>
    <property type="match status" value="1"/>
</dbReference>
<dbReference type="PROSITE" id="PS51257">
    <property type="entry name" value="PROKAR_LIPOPROTEIN"/>
    <property type="match status" value="1"/>
</dbReference>
<evidence type="ECO:0000256" key="4">
    <source>
        <dbReference type="SAM" id="SignalP"/>
    </source>
</evidence>
<evidence type="ECO:0000313" key="6">
    <source>
        <dbReference type="EMBL" id="KXL52739.1"/>
    </source>
</evidence>
<dbReference type="Gene3D" id="3.40.190.10">
    <property type="entry name" value="Periplasmic binding protein-like II"/>
    <property type="match status" value="1"/>
</dbReference>
<dbReference type="PIRSF" id="PIRSF002741">
    <property type="entry name" value="MppA"/>
    <property type="match status" value="1"/>
</dbReference>
<dbReference type="AlphaFoldDB" id="A0A136WEG2"/>
<organism evidence="6 7">
    <name type="scientific">Anaerotignum neopropionicum</name>
    <dbReference type="NCBI Taxonomy" id="36847"/>
    <lineage>
        <taxon>Bacteria</taxon>
        <taxon>Bacillati</taxon>
        <taxon>Bacillota</taxon>
        <taxon>Clostridia</taxon>
        <taxon>Lachnospirales</taxon>
        <taxon>Anaerotignaceae</taxon>
        <taxon>Anaerotignum</taxon>
    </lineage>
</organism>
<dbReference type="GO" id="GO:0042597">
    <property type="term" value="C:periplasmic space"/>
    <property type="evidence" value="ECO:0007669"/>
    <property type="project" value="UniProtKB-ARBA"/>
</dbReference>
<dbReference type="PANTHER" id="PTHR30290:SF9">
    <property type="entry name" value="OLIGOPEPTIDE-BINDING PROTEIN APPA"/>
    <property type="match status" value="1"/>
</dbReference>
<dbReference type="Gene3D" id="3.90.76.10">
    <property type="entry name" value="Dipeptide-binding Protein, Domain 1"/>
    <property type="match status" value="1"/>
</dbReference>
<protein>
    <submittedName>
        <fullName evidence="6">Oligopeptide-binding protein AppA</fullName>
    </submittedName>
</protein>
<dbReference type="InterPro" id="IPR000914">
    <property type="entry name" value="SBP_5_dom"/>
</dbReference>
<dbReference type="SUPFAM" id="SSF53850">
    <property type="entry name" value="Periplasmic binding protein-like II"/>
    <property type="match status" value="1"/>
</dbReference>
<sequence length="535" mass="59487">MKKKIMILALLCVLIFSGCGKGGEVNNNFSVIGDVEKSQGETHVLTLSMRVPETLNPLRNKEETVDTILKLIYQPLLAFDETGKACPSVAESWSFSGDGLTLSLQLRTDITWQNGLPLTADDVAFSIDTIQAAEEDSVYKRVLDYVSSYRKTGQYSIDISFRTPFSKNLAALEFPVISAAYYKGQTDPKSQVNLTPMGSGPYAMKAYSVASEMILTLNPSYNGQKPEIETISVRTTGGAETDVYAFNQKMTDILVADAGDAGRYADEGAVGVYQFTSNQYDFIGFNFHRDLFQDKNMRQAVAYVVPKTTIYDNVYLQYARLTNTPVSPSSWLYEENVAPFEYDSDMAATLLKNVGWIDKNGDGRLEKDGENGQEQLHLTILANEENSARRQIATKLGDELTLLGFEVSLDILPFDEYQEKFIHGDFDLVVGGWQMSSVTNLYDFFGTNGSLNYIGYQDEQMDALLKTANEAVGEGATLLAYSSLQKRIAEELPYISIAFRNKAMLTSHRVGGEIVPTEENIYNSINLWTFGSEKE</sequence>
<feature type="signal peptide" evidence="4">
    <location>
        <begin position="1"/>
        <end position="22"/>
    </location>
</feature>
<evidence type="ECO:0000313" key="7">
    <source>
        <dbReference type="Proteomes" id="UP000070539"/>
    </source>
</evidence>
<dbReference type="GO" id="GO:0043190">
    <property type="term" value="C:ATP-binding cassette (ABC) transporter complex"/>
    <property type="evidence" value="ECO:0007669"/>
    <property type="project" value="InterPro"/>
</dbReference>
<feature type="domain" description="Solute-binding protein family 5" evidence="5">
    <location>
        <begin position="87"/>
        <end position="439"/>
    </location>
</feature>
<name>A0A136WEG2_9FIRM</name>
<dbReference type="GO" id="GO:1904680">
    <property type="term" value="F:peptide transmembrane transporter activity"/>
    <property type="evidence" value="ECO:0007669"/>
    <property type="project" value="TreeGrafter"/>
</dbReference>
<dbReference type="InterPro" id="IPR030678">
    <property type="entry name" value="Peptide/Ni-bd"/>
</dbReference>
<dbReference type="RefSeq" id="WP_066087610.1">
    <property type="nucleotide sequence ID" value="NZ_LRVM01000005.1"/>
</dbReference>
<accession>A0A136WEG2</accession>
<dbReference type="EMBL" id="LRVM01000005">
    <property type="protein sequence ID" value="KXL52739.1"/>
    <property type="molecule type" value="Genomic_DNA"/>
</dbReference>
<evidence type="ECO:0000256" key="2">
    <source>
        <dbReference type="ARBA" id="ARBA00022448"/>
    </source>
</evidence>
<feature type="chain" id="PRO_5007479336" evidence="4">
    <location>
        <begin position="23"/>
        <end position="535"/>
    </location>
</feature>